<evidence type="ECO:0000313" key="1">
    <source>
        <dbReference type="EMBL" id="CAN0252152.1"/>
    </source>
</evidence>
<feature type="non-terminal residue" evidence="1">
    <location>
        <position position="1"/>
    </location>
</feature>
<reference evidence="1" key="1">
    <citation type="submission" date="2023-05" db="EMBL/GenBank/DDBJ databases">
        <authorList>
            <consortium name="ELIXIR-Norway"/>
        </authorList>
    </citation>
    <scope>NUCLEOTIDE SEQUENCE</scope>
</reference>
<sequence length="121" mass="12607">MLWMVPCEETAGRLAGPDGYVLTTPSLFAILTGPSPALDGQHGGGRALGAITVSEELGGVRRPHSQGTECRHLAPSAASALLVAAKSCGLCFGLSQSFQKPEAYQESELKLKLNMLNGAQI</sequence>
<accession>A0AC59Z640</accession>
<feature type="non-terminal residue" evidence="1">
    <location>
        <position position="121"/>
    </location>
</feature>
<reference evidence="1" key="2">
    <citation type="submission" date="2025-03" db="EMBL/GenBank/DDBJ databases">
        <authorList>
            <consortium name="ELIXIR-Norway"/>
            <consortium name="Elixir Norway"/>
        </authorList>
    </citation>
    <scope>NUCLEOTIDE SEQUENCE</scope>
</reference>
<gene>
    <name evidence="1" type="ORF">MRATA1EN22A_LOCUS14374</name>
</gene>
<proteinExistence type="predicted"/>
<organism evidence="1 2">
    <name type="scientific">Rangifer tarandus platyrhynchus</name>
    <name type="common">Svalbard reindeer</name>
    <dbReference type="NCBI Taxonomy" id="3082113"/>
    <lineage>
        <taxon>Eukaryota</taxon>
        <taxon>Metazoa</taxon>
        <taxon>Chordata</taxon>
        <taxon>Craniata</taxon>
        <taxon>Vertebrata</taxon>
        <taxon>Euteleostomi</taxon>
        <taxon>Mammalia</taxon>
        <taxon>Eutheria</taxon>
        <taxon>Laurasiatheria</taxon>
        <taxon>Artiodactyla</taxon>
        <taxon>Ruminantia</taxon>
        <taxon>Pecora</taxon>
        <taxon>Cervidae</taxon>
        <taxon>Odocoileinae</taxon>
        <taxon>Rangifer</taxon>
    </lineage>
</organism>
<evidence type="ECO:0000313" key="2">
    <source>
        <dbReference type="Proteomes" id="UP001162501"/>
    </source>
</evidence>
<name>A0AC59Z640_RANTA</name>
<dbReference type="Proteomes" id="UP001162501">
    <property type="component" value="Chromosome 24"/>
</dbReference>
<protein>
    <submittedName>
        <fullName evidence="1">Uncharacterized protein</fullName>
    </submittedName>
</protein>
<dbReference type="EMBL" id="OX596108">
    <property type="protein sequence ID" value="CAN0252152.1"/>
    <property type="molecule type" value="Genomic_DNA"/>
</dbReference>